<dbReference type="Pfam" id="PF01047">
    <property type="entry name" value="MarR"/>
    <property type="match status" value="1"/>
</dbReference>
<dbReference type="InterPro" id="IPR036390">
    <property type="entry name" value="WH_DNA-bd_sf"/>
</dbReference>
<sequence>MNRFGSDISELLRQITHKQMRTETELMQQTGLNQQQGRTLEYIGAHEGIIQKALADAFRLRGATITSMLQGLESNGYIERRTQADNARQKQIYLLPKGRAVLEQISRAFETSNDTLVKALSPVESEQLIKLLAKINRGLDPE</sequence>
<proteinExistence type="predicted"/>
<keyword evidence="1" id="KW-0805">Transcription regulation</keyword>
<dbReference type="InterPro" id="IPR036388">
    <property type="entry name" value="WH-like_DNA-bd_sf"/>
</dbReference>
<dbReference type="Gene3D" id="1.10.10.10">
    <property type="entry name" value="Winged helix-like DNA-binding domain superfamily/Winged helix DNA-binding domain"/>
    <property type="match status" value="1"/>
</dbReference>
<dbReference type="SUPFAM" id="SSF46785">
    <property type="entry name" value="Winged helix' DNA-binding domain"/>
    <property type="match status" value="1"/>
</dbReference>
<accession>A0A0R2L3Z8</accession>
<dbReference type="PROSITE" id="PS50995">
    <property type="entry name" value="HTH_MARR_2"/>
    <property type="match status" value="1"/>
</dbReference>
<dbReference type="GO" id="GO:0003677">
    <property type="term" value="F:DNA binding"/>
    <property type="evidence" value="ECO:0007669"/>
    <property type="project" value="UniProtKB-KW"/>
</dbReference>
<gene>
    <name evidence="5" type="primary">rmaE</name>
    <name evidence="6" type="ORF">IV55_GL001511</name>
    <name evidence="5" type="ORF">LSI01_02590</name>
</gene>
<organism evidence="6 7">
    <name type="scientific">Furfurilactobacillus siliginis</name>
    <dbReference type="NCBI Taxonomy" id="348151"/>
    <lineage>
        <taxon>Bacteria</taxon>
        <taxon>Bacillati</taxon>
        <taxon>Bacillota</taxon>
        <taxon>Bacilli</taxon>
        <taxon>Lactobacillales</taxon>
        <taxon>Lactobacillaceae</taxon>
        <taxon>Furfurilactobacillus</taxon>
    </lineage>
</organism>
<dbReference type="PRINTS" id="PR00598">
    <property type="entry name" value="HTHMARR"/>
</dbReference>
<evidence type="ECO:0000313" key="7">
    <source>
        <dbReference type="Proteomes" id="UP000051139"/>
    </source>
</evidence>
<evidence type="ECO:0000256" key="2">
    <source>
        <dbReference type="ARBA" id="ARBA00023125"/>
    </source>
</evidence>
<name>A0A0R2L3Z8_9LACO</name>
<evidence type="ECO:0000313" key="6">
    <source>
        <dbReference type="EMBL" id="KRN96128.1"/>
    </source>
</evidence>
<dbReference type="RefSeq" id="WP_057809876.1">
    <property type="nucleotide sequence ID" value="NZ_BJUD01000002.1"/>
</dbReference>
<keyword evidence="2" id="KW-0238">DNA-binding</keyword>
<dbReference type="SMART" id="SM00347">
    <property type="entry name" value="HTH_MARR"/>
    <property type="match status" value="1"/>
</dbReference>
<dbReference type="PATRIC" id="fig|348151.3.peg.1558"/>
<comment type="caution">
    <text evidence="6">The sequence shown here is derived from an EMBL/GenBank/DDBJ whole genome shotgun (WGS) entry which is preliminary data.</text>
</comment>
<dbReference type="GO" id="GO:0003700">
    <property type="term" value="F:DNA-binding transcription factor activity"/>
    <property type="evidence" value="ECO:0007669"/>
    <property type="project" value="InterPro"/>
</dbReference>
<dbReference type="InterPro" id="IPR000835">
    <property type="entry name" value="HTH_MarR-typ"/>
</dbReference>
<dbReference type="PANTHER" id="PTHR42756">
    <property type="entry name" value="TRANSCRIPTIONAL REGULATOR, MARR"/>
    <property type="match status" value="1"/>
</dbReference>
<evidence type="ECO:0000313" key="8">
    <source>
        <dbReference type="Proteomes" id="UP000321429"/>
    </source>
</evidence>
<dbReference type="EMBL" id="BJUD01000002">
    <property type="protein sequence ID" value="GEK27948.1"/>
    <property type="molecule type" value="Genomic_DNA"/>
</dbReference>
<dbReference type="EMBL" id="JQCB01000005">
    <property type="protein sequence ID" value="KRN96128.1"/>
    <property type="molecule type" value="Genomic_DNA"/>
</dbReference>
<keyword evidence="7" id="KW-1185">Reference proteome</keyword>
<evidence type="ECO:0000313" key="5">
    <source>
        <dbReference type="EMBL" id="GEK27948.1"/>
    </source>
</evidence>
<reference evidence="5 8" key="2">
    <citation type="submission" date="2019-07" db="EMBL/GenBank/DDBJ databases">
        <title>Whole genome shotgun sequence of Lactobacillus siliginis NBRC 101315.</title>
        <authorList>
            <person name="Hosoyama A."/>
            <person name="Uohara A."/>
            <person name="Ohji S."/>
            <person name="Ichikawa N."/>
        </authorList>
    </citation>
    <scope>NUCLEOTIDE SEQUENCE [LARGE SCALE GENOMIC DNA]</scope>
    <source>
        <strain evidence="5 8">NBRC 101315</strain>
    </source>
</reference>
<evidence type="ECO:0000256" key="3">
    <source>
        <dbReference type="ARBA" id="ARBA00023163"/>
    </source>
</evidence>
<protein>
    <submittedName>
        <fullName evidence="5">MarR family transcriptional regulator</fullName>
    </submittedName>
</protein>
<evidence type="ECO:0000256" key="1">
    <source>
        <dbReference type="ARBA" id="ARBA00023015"/>
    </source>
</evidence>
<dbReference type="Proteomes" id="UP000051139">
    <property type="component" value="Unassembled WGS sequence"/>
</dbReference>
<dbReference type="PANTHER" id="PTHR42756:SF1">
    <property type="entry name" value="TRANSCRIPTIONAL REPRESSOR OF EMRAB OPERON"/>
    <property type="match status" value="1"/>
</dbReference>
<dbReference type="AlphaFoldDB" id="A0A0R2L3Z8"/>
<dbReference type="Proteomes" id="UP000321429">
    <property type="component" value="Unassembled WGS sequence"/>
</dbReference>
<dbReference type="STRING" id="348151.IV55_GL001511"/>
<evidence type="ECO:0000259" key="4">
    <source>
        <dbReference type="PROSITE" id="PS50995"/>
    </source>
</evidence>
<feature type="domain" description="HTH marR-type" evidence="4">
    <location>
        <begin position="1"/>
        <end position="137"/>
    </location>
</feature>
<keyword evidence="3" id="KW-0804">Transcription</keyword>
<reference evidence="6 7" key="1">
    <citation type="journal article" date="2015" name="Genome Announc.">
        <title>Expanding the biotechnology potential of lactobacilli through comparative genomics of 213 strains and associated genera.</title>
        <authorList>
            <person name="Sun Z."/>
            <person name="Harris H.M."/>
            <person name="McCann A."/>
            <person name="Guo C."/>
            <person name="Argimon S."/>
            <person name="Zhang W."/>
            <person name="Yang X."/>
            <person name="Jeffery I.B."/>
            <person name="Cooney J.C."/>
            <person name="Kagawa T.F."/>
            <person name="Liu W."/>
            <person name="Song Y."/>
            <person name="Salvetti E."/>
            <person name="Wrobel A."/>
            <person name="Rasinkangas P."/>
            <person name="Parkhill J."/>
            <person name="Rea M.C."/>
            <person name="O'Sullivan O."/>
            <person name="Ritari J."/>
            <person name="Douillard F.P."/>
            <person name="Paul Ross R."/>
            <person name="Yang R."/>
            <person name="Briner A.E."/>
            <person name="Felis G.E."/>
            <person name="de Vos W.M."/>
            <person name="Barrangou R."/>
            <person name="Klaenhammer T.R."/>
            <person name="Caufield P.W."/>
            <person name="Cui Y."/>
            <person name="Zhang H."/>
            <person name="O'Toole P.W."/>
        </authorList>
    </citation>
    <scope>NUCLEOTIDE SEQUENCE [LARGE SCALE GENOMIC DNA]</scope>
    <source>
        <strain evidence="6 7">DSM 22696</strain>
    </source>
</reference>